<feature type="transmembrane region" description="Helical" evidence="10">
    <location>
        <begin position="136"/>
        <end position="156"/>
    </location>
</feature>
<comment type="caution">
    <text evidence="12">The sequence shown here is derived from an EMBL/GenBank/DDBJ whole genome shotgun (WGS) entry which is preliminary data.</text>
</comment>
<dbReference type="CDD" id="cd16917">
    <property type="entry name" value="HATPase_UhpB-NarQ-NarX-like"/>
    <property type="match status" value="1"/>
</dbReference>
<dbReference type="Proteomes" id="UP000185612">
    <property type="component" value="Unassembled WGS sequence"/>
</dbReference>
<keyword evidence="13" id="KW-1185">Reference proteome</keyword>
<feature type="transmembrane region" description="Helical" evidence="10">
    <location>
        <begin position="23"/>
        <end position="44"/>
    </location>
</feature>
<dbReference type="GO" id="GO:0000155">
    <property type="term" value="F:phosphorelay sensor kinase activity"/>
    <property type="evidence" value="ECO:0007669"/>
    <property type="project" value="InterPro"/>
</dbReference>
<feature type="domain" description="Signal transduction histidine kinase subgroup 3 dimerisation and phosphoacceptor" evidence="11">
    <location>
        <begin position="215"/>
        <end position="280"/>
    </location>
</feature>
<keyword evidence="6" id="KW-0418">Kinase</keyword>
<comment type="catalytic activity">
    <reaction evidence="1">
        <text>ATP + protein L-histidine = ADP + protein N-phospho-L-histidine.</text>
        <dbReference type="EC" id="2.7.13.3"/>
    </reaction>
</comment>
<dbReference type="Gene3D" id="1.20.5.1930">
    <property type="match status" value="1"/>
</dbReference>
<feature type="compositionally biased region" description="Low complexity" evidence="9">
    <location>
        <begin position="291"/>
        <end position="317"/>
    </location>
</feature>
<evidence type="ECO:0000256" key="3">
    <source>
        <dbReference type="ARBA" id="ARBA00022553"/>
    </source>
</evidence>
<keyword evidence="5" id="KW-0547">Nucleotide-binding</keyword>
<dbReference type="OrthoDB" id="227596at2"/>
<name>A0A1Q5PZ11_9ACTO</name>
<dbReference type="Gene3D" id="3.30.565.10">
    <property type="entry name" value="Histidine kinase-like ATPase, C-terminal domain"/>
    <property type="match status" value="1"/>
</dbReference>
<keyword evidence="10" id="KW-1133">Transmembrane helix</keyword>
<evidence type="ECO:0000256" key="6">
    <source>
        <dbReference type="ARBA" id="ARBA00022777"/>
    </source>
</evidence>
<keyword evidence="10" id="KW-0812">Transmembrane</keyword>
<evidence type="ECO:0000259" key="11">
    <source>
        <dbReference type="Pfam" id="PF07730"/>
    </source>
</evidence>
<dbReference type="PANTHER" id="PTHR24421:SF10">
    <property type="entry name" value="NITRATE_NITRITE SENSOR PROTEIN NARQ"/>
    <property type="match status" value="1"/>
</dbReference>
<dbReference type="SUPFAM" id="SSF55874">
    <property type="entry name" value="ATPase domain of HSP90 chaperone/DNA topoisomerase II/histidine kinase"/>
    <property type="match status" value="1"/>
</dbReference>
<dbReference type="RefSeq" id="WP_073822424.1">
    <property type="nucleotide sequence ID" value="NZ_JAUNKL010000049.1"/>
</dbReference>
<feature type="transmembrane region" description="Helical" evidence="10">
    <location>
        <begin position="50"/>
        <end position="69"/>
    </location>
</feature>
<evidence type="ECO:0000256" key="1">
    <source>
        <dbReference type="ARBA" id="ARBA00000085"/>
    </source>
</evidence>
<protein>
    <recommendedName>
        <fullName evidence="2">histidine kinase</fullName>
        <ecNumber evidence="2">2.7.13.3</ecNumber>
    </recommendedName>
</protein>
<dbReference type="EMBL" id="MQVS01000001">
    <property type="protein sequence ID" value="OKL52716.1"/>
    <property type="molecule type" value="Genomic_DNA"/>
</dbReference>
<proteinExistence type="predicted"/>
<feature type="transmembrane region" description="Helical" evidence="10">
    <location>
        <begin position="162"/>
        <end position="183"/>
    </location>
</feature>
<sequence length="479" mass="50715">MCRPGRSSASISRLEKWWQRNQVLGDLLIAIAYVVTVIILSSLASRSLGYAPLQGWDITLTLLGVICLLARRSFPVLALAVLVVSPVVLAVTFRLLAPTPSYPWLTMSADFAPFFIAFSAVGVLIYTIAELRGAWLTWPAVGGAIAVKALEMWVVGLPMLTSGLVLSIYAMALTIPALSGVAVRLQRFRLAELEQSNARLVLERDQRSQLAVSQERTRIAREMHDVVAHSLAIIVTMADGAAANLERNPALARTAIEQLTTTGRAALADTRRLVGVLRDDAPAPVPPPTTSLPTAAAHSQPAPAAATTDAPAGSGAANDAKSQSLQLADLTADPSVPLGPAPAARDIAELVDRFQNAGLPVTFERTGGALPDNDGLQLAVYRIVQESLTNILRYAPASPQISVRLARSTGAVEITVDNDAGAAGPPMPGSGKGILGMAERAAVYGGRVQAGPTQRGWRVHALMHWDEEEAGDTPWQLPT</sequence>
<dbReference type="PANTHER" id="PTHR24421">
    <property type="entry name" value="NITRATE/NITRITE SENSOR PROTEIN NARX-RELATED"/>
    <property type="match status" value="1"/>
</dbReference>
<dbReference type="InterPro" id="IPR011712">
    <property type="entry name" value="Sig_transdc_His_kin_sub3_dim/P"/>
</dbReference>
<dbReference type="Pfam" id="PF07730">
    <property type="entry name" value="HisKA_3"/>
    <property type="match status" value="1"/>
</dbReference>
<dbReference type="AlphaFoldDB" id="A0A1Q5PZ11"/>
<dbReference type="GO" id="GO:0046983">
    <property type="term" value="F:protein dimerization activity"/>
    <property type="evidence" value="ECO:0007669"/>
    <property type="project" value="InterPro"/>
</dbReference>
<feature type="transmembrane region" description="Helical" evidence="10">
    <location>
        <begin position="76"/>
        <end position="96"/>
    </location>
</feature>
<feature type="transmembrane region" description="Helical" evidence="10">
    <location>
        <begin position="111"/>
        <end position="129"/>
    </location>
</feature>
<evidence type="ECO:0000256" key="7">
    <source>
        <dbReference type="ARBA" id="ARBA00022840"/>
    </source>
</evidence>
<keyword evidence="4" id="KW-0808">Transferase</keyword>
<evidence type="ECO:0000256" key="4">
    <source>
        <dbReference type="ARBA" id="ARBA00022679"/>
    </source>
</evidence>
<keyword evidence="7" id="KW-0067">ATP-binding</keyword>
<keyword evidence="8" id="KW-0902">Two-component regulatory system</keyword>
<evidence type="ECO:0000256" key="2">
    <source>
        <dbReference type="ARBA" id="ARBA00012438"/>
    </source>
</evidence>
<organism evidence="12 13">
    <name type="scientific">Buchananella hordeovulneris</name>
    <dbReference type="NCBI Taxonomy" id="52770"/>
    <lineage>
        <taxon>Bacteria</taxon>
        <taxon>Bacillati</taxon>
        <taxon>Actinomycetota</taxon>
        <taxon>Actinomycetes</taxon>
        <taxon>Actinomycetales</taxon>
        <taxon>Actinomycetaceae</taxon>
        <taxon>Buchananella</taxon>
    </lineage>
</organism>
<gene>
    <name evidence="12" type="ORF">BSZ40_01020</name>
</gene>
<evidence type="ECO:0000313" key="12">
    <source>
        <dbReference type="EMBL" id="OKL52716.1"/>
    </source>
</evidence>
<keyword evidence="3" id="KW-0597">Phosphoprotein</keyword>
<dbReference type="GO" id="GO:0005524">
    <property type="term" value="F:ATP binding"/>
    <property type="evidence" value="ECO:0007669"/>
    <property type="project" value="UniProtKB-KW"/>
</dbReference>
<dbReference type="EC" id="2.7.13.3" evidence="2"/>
<dbReference type="STRING" id="52770.BSZ40_01020"/>
<evidence type="ECO:0000313" key="13">
    <source>
        <dbReference type="Proteomes" id="UP000185612"/>
    </source>
</evidence>
<dbReference type="InterPro" id="IPR050482">
    <property type="entry name" value="Sensor_HK_TwoCompSys"/>
</dbReference>
<keyword evidence="10" id="KW-0472">Membrane</keyword>
<accession>A0A1Q5PZ11</accession>
<evidence type="ECO:0000256" key="10">
    <source>
        <dbReference type="SAM" id="Phobius"/>
    </source>
</evidence>
<dbReference type="InterPro" id="IPR036890">
    <property type="entry name" value="HATPase_C_sf"/>
</dbReference>
<evidence type="ECO:0000256" key="5">
    <source>
        <dbReference type="ARBA" id="ARBA00022741"/>
    </source>
</evidence>
<feature type="region of interest" description="Disordered" evidence="9">
    <location>
        <begin position="278"/>
        <end position="322"/>
    </location>
</feature>
<reference evidence="13" key="1">
    <citation type="submission" date="2016-12" db="EMBL/GenBank/DDBJ databases">
        <authorList>
            <person name="Meng X."/>
        </authorList>
    </citation>
    <scope>NUCLEOTIDE SEQUENCE [LARGE SCALE GENOMIC DNA]</scope>
    <source>
        <strain evidence="13">DSM 20732</strain>
    </source>
</reference>
<evidence type="ECO:0000256" key="9">
    <source>
        <dbReference type="SAM" id="MobiDB-lite"/>
    </source>
</evidence>
<evidence type="ECO:0000256" key="8">
    <source>
        <dbReference type="ARBA" id="ARBA00023012"/>
    </source>
</evidence>
<dbReference type="GO" id="GO:0016020">
    <property type="term" value="C:membrane"/>
    <property type="evidence" value="ECO:0007669"/>
    <property type="project" value="InterPro"/>
</dbReference>